<keyword evidence="5" id="KW-1185">Reference proteome</keyword>
<dbReference type="RefSeq" id="WP_092174571.1">
    <property type="nucleotide sequence ID" value="NZ_FNZH01000003.1"/>
</dbReference>
<dbReference type="SUPFAM" id="SSF50249">
    <property type="entry name" value="Nucleic acid-binding proteins"/>
    <property type="match status" value="1"/>
</dbReference>
<dbReference type="Proteomes" id="UP000199403">
    <property type="component" value="Unassembled WGS sequence"/>
</dbReference>
<accession>A0A1H6YGD2</accession>
<dbReference type="EMBL" id="FNZH01000003">
    <property type="protein sequence ID" value="SEJ40311.1"/>
    <property type="molecule type" value="Genomic_DNA"/>
</dbReference>
<name>A0A1H6YGD2_9BACT</name>
<dbReference type="GO" id="GO:0003697">
    <property type="term" value="F:single-stranded DNA binding"/>
    <property type="evidence" value="ECO:0007669"/>
    <property type="project" value="UniProtKB-UniRule"/>
</dbReference>
<proteinExistence type="inferred from homology"/>
<dbReference type="OrthoDB" id="9809878at2"/>
<evidence type="ECO:0000313" key="4">
    <source>
        <dbReference type="EMBL" id="SEJ40311.1"/>
    </source>
</evidence>
<gene>
    <name evidence="4" type="ORF">SAMN05192553_103706</name>
</gene>
<evidence type="ECO:0000256" key="1">
    <source>
        <dbReference type="ARBA" id="ARBA00023125"/>
    </source>
</evidence>
<keyword evidence="1 2" id="KW-0238">DNA-binding</keyword>
<dbReference type="GO" id="GO:0009295">
    <property type="term" value="C:nucleoid"/>
    <property type="evidence" value="ECO:0007669"/>
    <property type="project" value="TreeGrafter"/>
</dbReference>
<dbReference type="InterPro" id="IPR012340">
    <property type="entry name" value="NA-bd_OB-fold"/>
</dbReference>
<evidence type="ECO:0000313" key="5">
    <source>
        <dbReference type="Proteomes" id="UP000199403"/>
    </source>
</evidence>
<comment type="subunit">
    <text evidence="2">Homotetramer.</text>
</comment>
<reference evidence="5" key="1">
    <citation type="submission" date="2016-10" db="EMBL/GenBank/DDBJ databases">
        <authorList>
            <person name="Varghese N."/>
            <person name="Submissions S."/>
        </authorList>
    </citation>
    <scope>NUCLEOTIDE SEQUENCE [LARGE SCALE GENOMIC DNA]</scope>
    <source>
        <strain evidence="5">IBRC-M 10761</strain>
    </source>
</reference>
<dbReference type="CDD" id="cd04496">
    <property type="entry name" value="SSB_OBF"/>
    <property type="match status" value="1"/>
</dbReference>
<evidence type="ECO:0000256" key="2">
    <source>
        <dbReference type="HAMAP-Rule" id="MF_00984"/>
    </source>
</evidence>
<dbReference type="PIRSF" id="PIRSF002070">
    <property type="entry name" value="SSB"/>
    <property type="match status" value="1"/>
</dbReference>
<comment type="caution">
    <text evidence="2">Lacks conserved residue(s) required for the propagation of feature annotation.</text>
</comment>
<dbReference type="AlphaFoldDB" id="A0A1H6YGD2"/>
<dbReference type="Gene3D" id="2.40.50.140">
    <property type="entry name" value="Nucleic acid-binding proteins"/>
    <property type="match status" value="1"/>
</dbReference>
<dbReference type="PROSITE" id="PS50935">
    <property type="entry name" value="SSB"/>
    <property type="match status" value="1"/>
</dbReference>
<dbReference type="PANTHER" id="PTHR10302">
    <property type="entry name" value="SINGLE-STRANDED DNA-BINDING PROTEIN"/>
    <property type="match status" value="1"/>
</dbReference>
<protein>
    <recommendedName>
        <fullName evidence="2 3">Single-stranded DNA-binding protein</fullName>
        <shortName evidence="2">SSB</shortName>
    </recommendedName>
</protein>
<dbReference type="GO" id="GO:0006260">
    <property type="term" value="P:DNA replication"/>
    <property type="evidence" value="ECO:0007669"/>
    <property type="project" value="InterPro"/>
</dbReference>
<dbReference type="Pfam" id="PF00436">
    <property type="entry name" value="SSB"/>
    <property type="match status" value="1"/>
</dbReference>
<dbReference type="NCBIfam" id="TIGR00621">
    <property type="entry name" value="ssb"/>
    <property type="match status" value="1"/>
</dbReference>
<dbReference type="InterPro" id="IPR000424">
    <property type="entry name" value="Primosome_PriB/ssb"/>
</dbReference>
<dbReference type="HAMAP" id="MF_00984">
    <property type="entry name" value="SSB"/>
    <property type="match status" value="1"/>
</dbReference>
<dbReference type="InterPro" id="IPR011344">
    <property type="entry name" value="ssDNA-bd"/>
</dbReference>
<dbReference type="PANTHER" id="PTHR10302:SF0">
    <property type="entry name" value="SINGLE-STRANDED DNA-BINDING PROTEIN, MITOCHONDRIAL"/>
    <property type="match status" value="1"/>
</dbReference>
<organism evidence="4 5">
    <name type="scientific">Cyclobacterium xiamenense</name>
    <dbReference type="NCBI Taxonomy" id="1297121"/>
    <lineage>
        <taxon>Bacteria</taxon>
        <taxon>Pseudomonadati</taxon>
        <taxon>Bacteroidota</taxon>
        <taxon>Cytophagia</taxon>
        <taxon>Cytophagales</taxon>
        <taxon>Cyclobacteriaceae</taxon>
        <taxon>Cyclobacterium</taxon>
    </lineage>
</organism>
<evidence type="ECO:0000256" key="3">
    <source>
        <dbReference type="PIRNR" id="PIRNR002070"/>
    </source>
</evidence>
<dbReference type="STRING" id="1416801.SAMN05192553_103706"/>
<sequence>MNAIKNKVQLIGRLGAKADYKTVNGSTPMVRLNLATNESYKNNKGEKVDETYWHNLVAFGKPAEIIHKYTDKGSEICVQGKLVSRSYEDAAGNKKYITEVQVNDVLLMGEKVKMQN</sequence>